<protein>
    <submittedName>
        <fullName evidence="2">Uncharacterized protein</fullName>
    </submittedName>
</protein>
<feature type="non-terminal residue" evidence="2">
    <location>
        <position position="1"/>
    </location>
</feature>
<organism evidence="2 3">
    <name type="scientific">Symbiodinium necroappetens</name>
    <dbReference type="NCBI Taxonomy" id="1628268"/>
    <lineage>
        <taxon>Eukaryota</taxon>
        <taxon>Sar</taxon>
        <taxon>Alveolata</taxon>
        <taxon>Dinophyceae</taxon>
        <taxon>Suessiales</taxon>
        <taxon>Symbiodiniaceae</taxon>
        <taxon>Symbiodinium</taxon>
    </lineage>
</organism>
<feature type="region of interest" description="Disordered" evidence="1">
    <location>
        <begin position="436"/>
        <end position="526"/>
    </location>
</feature>
<dbReference type="EMBL" id="CAJNJA010060948">
    <property type="protein sequence ID" value="CAE7872251.1"/>
    <property type="molecule type" value="Genomic_DNA"/>
</dbReference>
<feature type="compositionally biased region" description="Basic and acidic residues" evidence="1">
    <location>
        <begin position="288"/>
        <end position="303"/>
    </location>
</feature>
<proteinExistence type="predicted"/>
<dbReference type="Proteomes" id="UP000601435">
    <property type="component" value="Unassembled WGS sequence"/>
</dbReference>
<evidence type="ECO:0000313" key="2">
    <source>
        <dbReference type="EMBL" id="CAE7872251.1"/>
    </source>
</evidence>
<evidence type="ECO:0000256" key="1">
    <source>
        <dbReference type="SAM" id="MobiDB-lite"/>
    </source>
</evidence>
<dbReference type="AlphaFoldDB" id="A0A813AKJ1"/>
<accession>A0A813AKJ1</accession>
<sequence>YDSEKIFDPRFAVLLSHCVTRHSHSDLRQGFLFEDIFEDFENGALCSLCLRLERNAEALSVLPSSEEYSLLSNNSKGKLPQLLHFVALQRFVTSSLVQTLTRVDNLLPGTELEVHTTTSSEAVALRPMIKNVRVLTLPHLEFEYCNVYRGTFGKTLPVIHRHPDAVVILWNPSDHDHVFFVTIAQLLPCLQDMKADNWSMIVFWNEVKGQVPQQPPNDDDGDYPGGTFVPVPEDDSEGLVCLTIRETTTEAIHQEAGEGNDPSTLLNDFQHAEHREFAPTYSDVGFRIPEDSDPRSKKPKQDDPDYAAKLMLHNAFCSERDVWAEIKAVRADFSTVVSAVSQAYGQDFFSYVQKHWENLEVRRKYKINTPEGYTLYDSSLKEPWNASLVLAALDKQFRTMGTPSFTSAFAKKAHADLISYENLRAQCAREIDEVDEPMEQAGGSAEAAPADSPSGEMAGEAKQEPDSGAPMETDAPEGSPSGEVSGVKVEEPERSSFPPSAAPDDVRVEEASESGDHATGGSPSQE</sequence>
<feature type="region of interest" description="Disordered" evidence="1">
    <location>
        <begin position="283"/>
        <end position="304"/>
    </location>
</feature>
<reference evidence="2" key="1">
    <citation type="submission" date="2021-02" db="EMBL/GenBank/DDBJ databases">
        <authorList>
            <person name="Dougan E. K."/>
            <person name="Rhodes N."/>
            <person name="Thang M."/>
            <person name="Chan C."/>
        </authorList>
    </citation>
    <scope>NUCLEOTIDE SEQUENCE</scope>
</reference>
<evidence type="ECO:0000313" key="3">
    <source>
        <dbReference type="Proteomes" id="UP000601435"/>
    </source>
</evidence>
<dbReference type="OrthoDB" id="448936at2759"/>
<keyword evidence="3" id="KW-1185">Reference proteome</keyword>
<name>A0A813AKJ1_9DINO</name>
<feature type="compositionally biased region" description="Basic and acidic residues" evidence="1">
    <location>
        <begin position="504"/>
        <end position="516"/>
    </location>
</feature>
<gene>
    <name evidence="2" type="ORF">SNEC2469_LOCUS28239</name>
</gene>
<comment type="caution">
    <text evidence="2">The sequence shown here is derived from an EMBL/GenBank/DDBJ whole genome shotgun (WGS) entry which is preliminary data.</text>
</comment>
<feature type="non-terminal residue" evidence="2">
    <location>
        <position position="526"/>
    </location>
</feature>